<feature type="compositionally biased region" description="Polar residues" evidence="2">
    <location>
        <begin position="383"/>
        <end position="398"/>
    </location>
</feature>
<feature type="region of interest" description="Disordered" evidence="2">
    <location>
        <begin position="1"/>
        <end position="23"/>
    </location>
</feature>
<proteinExistence type="predicted"/>
<feature type="coiled-coil region" evidence="1">
    <location>
        <begin position="23"/>
        <end position="58"/>
    </location>
</feature>
<evidence type="ECO:0000313" key="4">
    <source>
        <dbReference type="Proteomes" id="UP000269721"/>
    </source>
</evidence>
<feature type="compositionally biased region" description="Basic and acidic residues" evidence="2">
    <location>
        <begin position="520"/>
        <end position="533"/>
    </location>
</feature>
<accession>A0A4P9W0J2</accession>
<dbReference type="Proteomes" id="UP000269721">
    <property type="component" value="Unassembled WGS sequence"/>
</dbReference>
<feature type="compositionally biased region" description="Low complexity" evidence="2">
    <location>
        <begin position="506"/>
        <end position="519"/>
    </location>
</feature>
<feature type="region of interest" description="Disordered" evidence="2">
    <location>
        <begin position="503"/>
        <end position="533"/>
    </location>
</feature>
<evidence type="ECO:0000256" key="2">
    <source>
        <dbReference type="SAM" id="MobiDB-lite"/>
    </source>
</evidence>
<keyword evidence="4" id="KW-1185">Reference proteome</keyword>
<organism evidence="3 4">
    <name type="scientific">Blyttiomyces helicus</name>
    <dbReference type="NCBI Taxonomy" id="388810"/>
    <lineage>
        <taxon>Eukaryota</taxon>
        <taxon>Fungi</taxon>
        <taxon>Fungi incertae sedis</taxon>
        <taxon>Chytridiomycota</taxon>
        <taxon>Chytridiomycota incertae sedis</taxon>
        <taxon>Chytridiomycetes</taxon>
        <taxon>Chytridiomycetes incertae sedis</taxon>
        <taxon>Blyttiomyces</taxon>
    </lineage>
</organism>
<evidence type="ECO:0000256" key="1">
    <source>
        <dbReference type="SAM" id="Coils"/>
    </source>
</evidence>
<protein>
    <submittedName>
        <fullName evidence="3">Uncharacterized protein</fullName>
    </submittedName>
</protein>
<feature type="compositionally biased region" description="Low complexity" evidence="2">
    <location>
        <begin position="7"/>
        <end position="16"/>
    </location>
</feature>
<keyword evidence="1" id="KW-0175">Coiled coil</keyword>
<dbReference type="EMBL" id="ML000379">
    <property type="protein sequence ID" value="RKO84198.1"/>
    <property type="molecule type" value="Genomic_DNA"/>
</dbReference>
<feature type="compositionally biased region" description="Pro residues" evidence="2">
    <location>
        <begin position="329"/>
        <end position="344"/>
    </location>
</feature>
<evidence type="ECO:0000313" key="3">
    <source>
        <dbReference type="EMBL" id="RKO84198.1"/>
    </source>
</evidence>
<sequence>MDPPLSPHSSLLSSLLDPQSTTNQDLDDLLRSIDDQHLQAEEERLQRQELHLAREDSRRARDLHLDILKALTVPDPAASAADPSALYAPMHTGLASPVLSFSEAGQAPFGWENELYSPSASPNNLGPFGLFMADALPGPLSGISSDYLHVYRGQGFSQGSVSSVGSGAPLSPVLSSVGGSPVMGSPLGSPFASPRSPAADFPLFDFEGMSLQDVPPMDYGLGIGLGASVVADDEMFFFEGANTADPLDVGVLDDAAWLDQVLNPIGPASASLAPPSTIFTEPQFPADPQWSGYPATPPPLNISVPGAPPASGAPLLDLSIPVPVSLPTPTLSPAPSTPVAPVPSPSGLAPPRHPSVLDTKRRPPPAITIQTDLTKPPRRGTVSDPSQQPVRRSASTGRNAGAAGPRSPNILEEDCPCRVCGNLLAVVVLRGGVDAPHTVEVACTACDPTGEGPITSPNPPALGASPTASELQVVASRKRRRGRQEIVECDVCRQRLGTGGVKVQVRSLSPSSPRSPSSPGRHEEEEKEEEKDFSVEIVCIKCRQKYAFCTEW</sequence>
<dbReference type="AlphaFoldDB" id="A0A4P9W0J2"/>
<reference evidence="4" key="1">
    <citation type="journal article" date="2018" name="Nat. Microbiol.">
        <title>Leveraging single-cell genomics to expand the fungal tree of life.</title>
        <authorList>
            <person name="Ahrendt S.R."/>
            <person name="Quandt C.A."/>
            <person name="Ciobanu D."/>
            <person name="Clum A."/>
            <person name="Salamov A."/>
            <person name="Andreopoulos B."/>
            <person name="Cheng J.F."/>
            <person name="Woyke T."/>
            <person name="Pelin A."/>
            <person name="Henrissat B."/>
            <person name="Reynolds N.K."/>
            <person name="Benny G.L."/>
            <person name="Smith M.E."/>
            <person name="James T.Y."/>
            <person name="Grigoriev I.V."/>
        </authorList>
    </citation>
    <scope>NUCLEOTIDE SEQUENCE [LARGE SCALE GENOMIC DNA]</scope>
</reference>
<feature type="region of interest" description="Disordered" evidence="2">
    <location>
        <begin position="281"/>
        <end position="306"/>
    </location>
</feature>
<feature type="region of interest" description="Disordered" evidence="2">
    <location>
        <begin position="329"/>
        <end position="408"/>
    </location>
</feature>
<gene>
    <name evidence="3" type="ORF">BDK51DRAFT_48215</name>
</gene>
<name>A0A4P9W0J2_9FUNG</name>